<name>A0A956M0A5_UNCEI</name>
<feature type="non-terminal residue" evidence="1">
    <location>
        <position position="1"/>
    </location>
</feature>
<accession>A0A956M0A5</accession>
<evidence type="ECO:0000313" key="1">
    <source>
        <dbReference type="EMBL" id="MCA9728418.1"/>
    </source>
</evidence>
<proteinExistence type="predicted"/>
<comment type="caution">
    <text evidence="1">The sequence shown here is derived from an EMBL/GenBank/DDBJ whole genome shotgun (WGS) entry which is preliminary data.</text>
</comment>
<evidence type="ECO:0000313" key="2">
    <source>
        <dbReference type="Proteomes" id="UP000697710"/>
    </source>
</evidence>
<reference evidence="1" key="1">
    <citation type="submission" date="2020-04" db="EMBL/GenBank/DDBJ databases">
        <authorList>
            <person name="Zhang T."/>
        </authorList>
    </citation>
    <scope>NUCLEOTIDE SEQUENCE</scope>
    <source>
        <strain evidence="1">HKST-UBA01</strain>
    </source>
</reference>
<dbReference type="EMBL" id="JAGQHR010000378">
    <property type="protein sequence ID" value="MCA9728418.1"/>
    <property type="molecule type" value="Genomic_DNA"/>
</dbReference>
<dbReference type="Proteomes" id="UP000697710">
    <property type="component" value="Unassembled WGS sequence"/>
</dbReference>
<sequence length="103" mass="11728">FTHPNHWRYDILRALDYFRSASSFCGTAADPRLAAAITHVRAKRQADGRWLMDWAARGARWFDLDEGPGRPSRWITLRALRVLKWWEAINENVAGTGSSSIAS</sequence>
<dbReference type="AlphaFoldDB" id="A0A956M0A5"/>
<protein>
    <recommendedName>
        <fullName evidence="3">Squalene cyclase C-terminal domain-containing protein</fullName>
    </recommendedName>
</protein>
<evidence type="ECO:0008006" key="3">
    <source>
        <dbReference type="Google" id="ProtNLM"/>
    </source>
</evidence>
<reference evidence="1" key="2">
    <citation type="journal article" date="2021" name="Microbiome">
        <title>Successional dynamics and alternative stable states in a saline activated sludge microbial community over 9 years.</title>
        <authorList>
            <person name="Wang Y."/>
            <person name="Ye J."/>
            <person name="Ju F."/>
            <person name="Liu L."/>
            <person name="Boyd J.A."/>
            <person name="Deng Y."/>
            <person name="Parks D.H."/>
            <person name="Jiang X."/>
            <person name="Yin X."/>
            <person name="Woodcroft B.J."/>
            <person name="Tyson G.W."/>
            <person name="Hugenholtz P."/>
            <person name="Polz M.F."/>
            <person name="Zhang T."/>
        </authorList>
    </citation>
    <scope>NUCLEOTIDE SEQUENCE</scope>
    <source>
        <strain evidence="1">HKST-UBA01</strain>
    </source>
</reference>
<organism evidence="1 2">
    <name type="scientific">Eiseniibacteriota bacterium</name>
    <dbReference type="NCBI Taxonomy" id="2212470"/>
    <lineage>
        <taxon>Bacteria</taxon>
        <taxon>Candidatus Eiseniibacteriota</taxon>
    </lineage>
</organism>
<gene>
    <name evidence="1" type="ORF">KC729_12090</name>
</gene>